<evidence type="ECO:0000256" key="12">
    <source>
        <dbReference type="ARBA" id="ARBA00072369"/>
    </source>
</evidence>
<dbReference type="FunFam" id="3.10.20.30:FF:000006">
    <property type="entry name" value="Threonine--tRNA ligase, cytoplasmic"/>
    <property type="match status" value="1"/>
</dbReference>
<sequence>MNNFGVIELASAKTTAAPGWAYVPDTRPNPSSAGIQPANRKRARNAPGGGPSQGDLSARQEAKIRKEVEALDRDGGKDNSIPLPVKSGRYHAIAEDVCEPPGRLPGDAGACGREPERTEQQLEAGRLQLEHQQASSAGQERHAEEATGQGRRHTHARRKPPSRPPAAVQIPASCPPRRQRPAAHVARAGGALGRRAAEAAGAPAADVPRGAGGMGRRVSDEGVLRRVRILGPGEVYEVRDEGVRAGLLGDAPGGPSNFLHRITTARSLTMSSEQVDGPKAAEGAPAQGLASRPAKQPKEKAAKGPPKIAGLEACRNPTSWLPTLPEFIQHRLDLFDKIKARQDAEIAAKPREEITISLPNGKEEKGTSWETTPGAIAKGISKSLLERTVISRVDGELWDLTRPLEKSCKLELLDFEHSEGKKVFWHSSAHILGEACERRFGCYLCNGPPTEDPPGFYYDMANMDGTAIADEDKKALDTLSASIIKQKQPFERLEMTKDELLEMFKYSKYKEYFINQRVSDGTKSTVYRCGPLIDLCRGPHVPHTGNVKAFSVLRNSAAYWLGDAKNESVQRIAGISFPDKKQLDEYKSFLAEAAKRNHRKIGQDQKLFFWDEMSPGSTFWLPHGTRIYKSLMDLMQQEYQKRGFVEVMSPNMYKADLWKVSGHWAHYEENMFTFEVEKEKYGLKPMNCPGHCKIFAHSDINYKDLPWRMADFGVLHRNEFSGALSGLTRVRRFQQDDAHIFCTIDQIRQEIEGAFDFLYGVYGLFGFNFKLKLSTRPEKYIGEIALWDMAEAKLKDALDAFTQKIDAKWEENPGDGAFYGPKIDITVYDALRRDHQCGTIQLDFNLPRRFKLRYVAAKDDSGAATTNDDPDLPVGYARPVMIHRAVLGSFERMIGILTEHFAGKWPFWLSPRQVLVVPVMPAVNDYAQEVQKMFHDQGLFADSDLSGNTFQKKIRTGQLEQYNFIFVVGAEEAKSRTVNIRNRDDQSTQSKGELIPLQEALDHLIKLKTERRLENQV</sequence>
<dbReference type="SUPFAM" id="SSF55681">
    <property type="entry name" value="Class II aaRS and biotin synthetases"/>
    <property type="match status" value="1"/>
</dbReference>
<protein>
    <recommendedName>
        <fullName evidence="12">Probable threonine--tRNA ligase, cytoplasmic</fullName>
        <ecNumber evidence="3">6.1.1.3</ecNumber>
    </recommendedName>
    <alternativeName>
        <fullName evidence="10">Threonyl-tRNA synthetase</fullName>
    </alternativeName>
</protein>
<feature type="compositionally biased region" description="Basic residues" evidence="13">
    <location>
        <begin position="150"/>
        <end position="161"/>
    </location>
</feature>
<evidence type="ECO:0000256" key="7">
    <source>
        <dbReference type="ARBA" id="ARBA00022840"/>
    </source>
</evidence>
<dbReference type="SUPFAM" id="SSF55186">
    <property type="entry name" value="ThrRS/AlaRS common domain"/>
    <property type="match status" value="1"/>
</dbReference>
<evidence type="ECO:0000259" key="14">
    <source>
        <dbReference type="PROSITE" id="PS50862"/>
    </source>
</evidence>
<evidence type="ECO:0000256" key="1">
    <source>
        <dbReference type="ARBA" id="ARBA00004496"/>
    </source>
</evidence>
<keyword evidence="4" id="KW-0963">Cytoplasm</keyword>
<feature type="region of interest" description="Disordered" evidence="13">
    <location>
        <begin position="19"/>
        <end position="85"/>
    </location>
</feature>
<evidence type="ECO:0000256" key="4">
    <source>
        <dbReference type="ARBA" id="ARBA00022490"/>
    </source>
</evidence>
<reference evidence="16 17" key="1">
    <citation type="submission" date="2018-01" db="EMBL/GenBank/DDBJ databases">
        <title>Harnessing the power of phylogenomics to disentangle the directionality and signatures of interkingdom host jumping in the parasitic fungal genus Tolypocladium.</title>
        <authorList>
            <person name="Quandt C.A."/>
            <person name="Patterson W."/>
            <person name="Spatafora J.W."/>
        </authorList>
    </citation>
    <scope>NUCLEOTIDE SEQUENCE [LARGE SCALE GENOMIC DNA]</scope>
    <source>
        <strain evidence="16 17">NRBC 100945</strain>
    </source>
</reference>
<dbReference type="GO" id="GO:0005739">
    <property type="term" value="C:mitochondrion"/>
    <property type="evidence" value="ECO:0007669"/>
    <property type="project" value="TreeGrafter"/>
</dbReference>
<dbReference type="FunFam" id="3.40.50.800:FF:000003">
    <property type="entry name" value="Threonine--tRNA ligase 2, cytoplasmic"/>
    <property type="match status" value="1"/>
</dbReference>
<evidence type="ECO:0000313" key="17">
    <source>
        <dbReference type="Proteomes" id="UP000237481"/>
    </source>
</evidence>
<keyword evidence="17" id="KW-1185">Reference proteome</keyword>
<dbReference type="InterPro" id="IPR002314">
    <property type="entry name" value="aa-tRNA-synt_IIb"/>
</dbReference>
<dbReference type="InterPro" id="IPR004154">
    <property type="entry name" value="Anticodon-bd"/>
</dbReference>
<organism evidence="16 17">
    <name type="scientific">Tolypocladium paradoxum</name>
    <dbReference type="NCBI Taxonomy" id="94208"/>
    <lineage>
        <taxon>Eukaryota</taxon>
        <taxon>Fungi</taxon>
        <taxon>Dikarya</taxon>
        <taxon>Ascomycota</taxon>
        <taxon>Pezizomycotina</taxon>
        <taxon>Sordariomycetes</taxon>
        <taxon>Hypocreomycetidae</taxon>
        <taxon>Hypocreales</taxon>
        <taxon>Ophiocordycipitaceae</taxon>
        <taxon>Tolypocladium</taxon>
    </lineage>
</organism>
<dbReference type="GO" id="GO:0005524">
    <property type="term" value="F:ATP binding"/>
    <property type="evidence" value="ECO:0007669"/>
    <property type="project" value="UniProtKB-KW"/>
</dbReference>
<dbReference type="EC" id="6.1.1.3" evidence="3"/>
<evidence type="ECO:0000256" key="9">
    <source>
        <dbReference type="ARBA" id="ARBA00023146"/>
    </source>
</evidence>
<dbReference type="InterPro" id="IPR045864">
    <property type="entry name" value="aa-tRNA-synth_II/BPL/LPL"/>
</dbReference>
<dbReference type="InterPro" id="IPR012675">
    <property type="entry name" value="Beta-grasp_dom_sf"/>
</dbReference>
<dbReference type="GO" id="GO:0006435">
    <property type="term" value="P:threonyl-tRNA aminoacylation"/>
    <property type="evidence" value="ECO:0007669"/>
    <property type="project" value="InterPro"/>
</dbReference>
<feature type="compositionally biased region" description="Low complexity" evidence="13">
    <location>
        <begin position="198"/>
        <end position="209"/>
    </location>
</feature>
<dbReference type="Gene3D" id="3.30.930.10">
    <property type="entry name" value="Bira Bifunctional Protein, Domain 2"/>
    <property type="match status" value="1"/>
</dbReference>
<dbReference type="InterPro" id="IPR002320">
    <property type="entry name" value="Thr-tRNA-ligase_IIa"/>
</dbReference>
<dbReference type="FunFam" id="3.30.930.10:FF:000019">
    <property type="entry name" value="Threonine--tRNA ligase"/>
    <property type="match status" value="1"/>
</dbReference>
<dbReference type="Proteomes" id="UP000237481">
    <property type="component" value="Unassembled WGS sequence"/>
</dbReference>
<feature type="region of interest" description="Disordered" evidence="13">
    <location>
        <begin position="97"/>
        <end position="217"/>
    </location>
</feature>
<dbReference type="PANTHER" id="PTHR11451">
    <property type="entry name" value="THREONINE-TRNA LIGASE"/>
    <property type="match status" value="1"/>
</dbReference>
<evidence type="ECO:0000256" key="6">
    <source>
        <dbReference type="ARBA" id="ARBA00022741"/>
    </source>
</evidence>
<evidence type="ECO:0000256" key="8">
    <source>
        <dbReference type="ARBA" id="ARBA00022917"/>
    </source>
</evidence>
<accession>A0A2S4KVS5</accession>
<dbReference type="InterPro" id="IPR012947">
    <property type="entry name" value="tRNA_SAD"/>
</dbReference>
<keyword evidence="6" id="KW-0547">Nucleotide-binding</keyword>
<dbReference type="InterPro" id="IPR006195">
    <property type="entry name" value="aa-tRNA-synth_II"/>
</dbReference>
<dbReference type="HAMAP" id="MF_00184">
    <property type="entry name" value="Thr_tRNA_synth"/>
    <property type="match status" value="1"/>
</dbReference>
<name>A0A2S4KVS5_9HYPO</name>
<dbReference type="PANTHER" id="PTHR11451:SF46">
    <property type="entry name" value="THREONINE--TRNA LIGASE"/>
    <property type="match status" value="1"/>
</dbReference>
<evidence type="ECO:0000256" key="11">
    <source>
        <dbReference type="ARBA" id="ARBA00049515"/>
    </source>
</evidence>
<dbReference type="STRING" id="94208.A0A2S4KVS5"/>
<dbReference type="Pfam" id="PF07973">
    <property type="entry name" value="tRNA_SAD"/>
    <property type="match status" value="1"/>
</dbReference>
<dbReference type="SMART" id="SM00863">
    <property type="entry name" value="tRNA_SAD"/>
    <property type="match status" value="1"/>
</dbReference>
<keyword evidence="9" id="KW-0030">Aminoacyl-tRNA synthetase</keyword>
<dbReference type="Pfam" id="PF02824">
    <property type="entry name" value="TGS"/>
    <property type="match status" value="1"/>
</dbReference>
<evidence type="ECO:0000313" key="16">
    <source>
        <dbReference type="EMBL" id="POR34257.1"/>
    </source>
</evidence>
<dbReference type="InterPro" id="IPR047246">
    <property type="entry name" value="ThrRS_anticodon"/>
</dbReference>
<dbReference type="FunFam" id="3.30.980.10:FF:000005">
    <property type="entry name" value="Threonyl-tRNA synthetase, mitochondrial"/>
    <property type="match status" value="1"/>
</dbReference>
<dbReference type="EMBL" id="PKSG01000558">
    <property type="protein sequence ID" value="POR34257.1"/>
    <property type="molecule type" value="Genomic_DNA"/>
</dbReference>
<feature type="domain" description="Aminoacyl-transfer RNA synthetases class-II family profile" evidence="14">
    <location>
        <begin position="622"/>
        <end position="906"/>
    </location>
</feature>
<dbReference type="SUPFAM" id="SSF52954">
    <property type="entry name" value="Class II aaRS ABD-related"/>
    <property type="match status" value="1"/>
</dbReference>
<dbReference type="AlphaFoldDB" id="A0A2S4KVS5"/>
<evidence type="ECO:0000256" key="2">
    <source>
        <dbReference type="ARBA" id="ARBA00008226"/>
    </source>
</evidence>
<dbReference type="CDD" id="cd00860">
    <property type="entry name" value="ThrRS_anticodon"/>
    <property type="match status" value="1"/>
</dbReference>
<dbReference type="Gene3D" id="3.40.50.800">
    <property type="entry name" value="Anticodon-binding domain"/>
    <property type="match status" value="1"/>
</dbReference>
<dbReference type="Pfam" id="PF00587">
    <property type="entry name" value="tRNA-synt_2b"/>
    <property type="match status" value="1"/>
</dbReference>
<dbReference type="Pfam" id="PF03129">
    <property type="entry name" value="HGTP_anticodon"/>
    <property type="match status" value="1"/>
</dbReference>
<dbReference type="PROSITE" id="PS51880">
    <property type="entry name" value="TGS"/>
    <property type="match status" value="1"/>
</dbReference>
<dbReference type="InterPro" id="IPR012676">
    <property type="entry name" value="TGS-like"/>
</dbReference>
<dbReference type="InterPro" id="IPR018163">
    <property type="entry name" value="Thr/Ala-tRNA-synth_IIc_edit"/>
</dbReference>
<feature type="compositionally biased region" description="Basic and acidic residues" evidence="13">
    <location>
        <begin position="58"/>
        <end position="77"/>
    </location>
</feature>
<gene>
    <name evidence="16" type="ORF">TPAR_05543</name>
</gene>
<evidence type="ECO:0000256" key="5">
    <source>
        <dbReference type="ARBA" id="ARBA00022598"/>
    </source>
</evidence>
<dbReference type="SUPFAM" id="SSF81271">
    <property type="entry name" value="TGS-like"/>
    <property type="match status" value="1"/>
</dbReference>
<dbReference type="NCBIfam" id="TIGR00418">
    <property type="entry name" value="thrS"/>
    <property type="match status" value="1"/>
</dbReference>
<dbReference type="CDD" id="cd01667">
    <property type="entry name" value="TGS_ThrRS"/>
    <property type="match status" value="1"/>
</dbReference>
<comment type="subcellular location">
    <subcellularLocation>
        <location evidence="1">Cytoplasm</location>
    </subcellularLocation>
</comment>
<evidence type="ECO:0000259" key="15">
    <source>
        <dbReference type="PROSITE" id="PS51880"/>
    </source>
</evidence>
<dbReference type="Gene3D" id="3.10.20.30">
    <property type="match status" value="1"/>
</dbReference>
<keyword evidence="5 16" id="KW-0436">Ligase</keyword>
<dbReference type="GO" id="GO:0004829">
    <property type="term" value="F:threonine-tRNA ligase activity"/>
    <property type="evidence" value="ECO:0007669"/>
    <property type="project" value="UniProtKB-EC"/>
</dbReference>
<proteinExistence type="inferred from homology"/>
<feature type="region of interest" description="Disordered" evidence="13">
    <location>
        <begin position="269"/>
        <end position="310"/>
    </location>
</feature>
<dbReference type="PRINTS" id="PR01047">
    <property type="entry name" value="TRNASYNTHTHR"/>
</dbReference>
<comment type="caution">
    <text evidence="16">The sequence shown here is derived from an EMBL/GenBank/DDBJ whole genome shotgun (WGS) entry which is preliminary data.</text>
</comment>
<evidence type="ECO:0000256" key="10">
    <source>
        <dbReference type="ARBA" id="ARBA00031900"/>
    </source>
</evidence>
<dbReference type="InterPro" id="IPR036621">
    <property type="entry name" value="Anticodon-bd_dom_sf"/>
</dbReference>
<dbReference type="PROSITE" id="PS50862">
    <property type="entry name" value="AA_TRNA_LIGASE_II"/>
    <property type="match status" value="1"/>
</dbReference>
<dbReference type="InterPro" id="IPR004095">
    <property type="entry name" value="TGS"/>
</dbReference>
<evidence type="ECO:0000256" key="13">
    <source>
        <dbReference type="SAM" id="MobiDB-lite"/>
    </source>
</evidence>
<comment type="catalytic activity">
    <reaction evidence="11">
        <text>tRNA(Thr) + L-threonine + ATP = L-threonyl-tRNA(Thr) + AMP + diphosphate + H(+)</text>
        <dbReference type="Rhea" id="RHEA:24624"/>
        <dbReference type="Rhea" id="RHEA-COMP:9670"/>
        <dbReference type="Rhea" id="RHEA-COMP:9704"/>
        <dbReference type="ChEBI" id="CHEBI:15378"/>
        <dbReference type="ChEBI" id="CHEBI:30616"/>
        <dbReference type="ChEBI" id="CHEBI:33019"/>
        <dbReference type="ChEBI" id="CHEBI:57926"/>
        <dbReference type="ChEBI" id="CHEBI:78442"/>
        <dbReference type="ChEBI" id="CHEBI:78534"/>
        <dbReference type="ChEBI" id="CHEBI:456215"/>
        <dbReference type="EC" id="6.1.1.3"/>
    </reaction>
</comment>
<feature type="domain" description="TGS" evidence="15">
    <location>
        <begin position="352"/>
        <end position="414"/>
    </location>
</feature>
<dbReference type="CDD" id="cd00771">
    <property type="entry name" value="ThrRS_core"/>
    <property type="match status" value="1"/>
</dbReference>
<dbReference type="OrthoDB" id="5423599at2759"/>
<comment type="similarity">
    <text evidence="2">Belongs to the class-II aminoacyl-tRNA synthetase family.</text>
</comment>
<keyword evidence="8" id="KW-0648">Protein biosynthesis</keyword>
<dbReference type="Gene3D" id="3.30.980.10">
    <property type="entry name" value="Threonyl-trna Synthetase, Chain A, domain 2"/>
    <property type="match status" value="1"/>
</dbReference>
<evidence type="ECO:0000256" key="3">
    <source>
        <dbReference type="ARBA" id="ARBA00013163"/>
    </source>
</evidence>
<dbReference type="InterPro" id="IPR033728">
    <property type="entry name" value="ThrRS_core"/>
</dbReference>
<keyword evidence="7" id="KW-0067">ATP-binding</keyword>